<sequence length="374" mass="40614">MWHSSECVAREDWCHNAALEHHAAPHSLNAMKLSLHDLVTGSHPDQSIEARSLAPIQTHTIKSETTRRRLSLALQGGGSFGAFTWGVLDRLLDEDDLALDAVSGASAGAVNAVLLASGLAEGGRSGARNRLDHFWKRASEAAPRAQSGTALAVATRVLSPYQFNPFNVNPLKRLLADEIDFDALRAKPSLRLLIGATRVRDGTLHVFREKDVTLDTVLASACLPVIHHAVTIDGEVYWDGGYSANPPLIPLVAASRSSEALIVQIMPTAGAEMPTSSSEIVKRMEQITFNSSLMRDMDALATMSKLSSAEVGASRLSRKLQKLRLYHIAAETEYPLLSQSSALNLDWEFLLKLREAGRVAADRWLSGEMPGRAN</sequence>
<comment type="caution">
    <text evidence="6">The sequence shown here is derived from an EMBL/GenBank/DDBJ whole genome shotgun (WGS) entry which is preliminary data.</text>
</comment>
<feature type="short sequence motif" description="GXGXXG" evidence="4">
    <location>
        <begin position="76"/>
        <end position="81"/>
    </location>
</feature>
<gene>
    <name evidence="6" type="ORF">FS320_36070</name>
</gene>
<dbReference type="EMBL" id="VOSK01000343">
    <property type="protein sequence ID" value="MPR30316.1"/>
    <property type="molecule type" value="Genomic_DNA"/>
</dbReference>
<feature type="short sequence motif" description="DGA/G" evidence="4">
    <location>
        <begin position="239"/>
        <end position="241"/>
    </location>
</feature>
<evidence type="ECO:0000313" key="6">
    <source>
        <dbReference type="EMBL" id="MPR30316.1"/>
    </source>
</evidence>
<feature type="active site" description="Proton acceptor" evidence="4">
    <location>
        <position position="239"/>
    </location>
</feature>
<dbReference type="GO" id="GO:0016042">
    <property type="term" value="P:lipid catabolic process"/>
    <property type="evidence" value="ECO:0007669"/>
    <property type="project" value="UniProtKB-UniRule"/>
</dbReference>
<accession>A0A5N7N423</accession>
<reference evidence="6 7" key="1">
    <citation type="journal article" date="2019" name="Syst. Appl. Microbiol.">
        <title>Microvirga tunisiensis sp. nov., a root nodule symbiotic bacterium isolated from Lupinus micranthus and L. luteus grown in Northern Tunisia.</title>
        <authorList>
            <person name="Msaddak A."/>
            <person name="Rejili M."/>
            <person name="Duran D."/>
            <person name="Mars M."/>
            <person name="Palacios J.M."/>
            <person name="Ruiz-Argueso T."/>
            <person name="Rey L."/>
            <person name="Imperial J."/>
        </authorList>
    </citation>
    <scope>NUCLEOTIDE SEQUENCE [LARGE SCALE GENOMIC DNA]</scope>
    <source>
        <strain evidence="6 7">Lmie10</strain>
    </source>
</reference>
<evidence type="ECO:0000259" key="5">
    <source>
        <dbReference type="PROSITE" id="PS51635"/>
    </source>
</evidence>
<dbReference type="PANTHER" id="PTHR14226:SF78">
    <property type="entry name" value="SLR0060 PROTEIN"/>
    <property type="match status" value="1"/>
</dbReference>
<dbReference type="OrthoDB" id="9807112at2"/>
<keyword evidence="3 4" id="KW-0443">Lipid metabolism</keyword>
<dbReference type="PROSITE" id="PS51635">
    <property type="entry name" value="PNPLA"/>
    <property type="match status" value="1"/>
</dbReference>
<dbReference type="Pfam" id="PF01734">
    <property type="entry name" value="Patatin"/>
    <property type="match status" value="1"/>
</dbReference>
<dbReference type="InterPro" id="IPR050301">
    <property type="entry name" value="NTE"/>
</dbReference>
<dbReference type="GO" id="GO:0016787">
    <property type="term" value="F:hydrolase activity"/>
    <property type="evidence" value="ECO:0007669"/>
    <property type="project" value="UniProtKB-UniRule"/>
</dbReference>
<protein>
    <submittedName>
        <fullName evidence="6">Patatin-like phospholipase family protein</fullName>
    </submittedName>
</protein>
<keyword evidence="1 4" id="KW-0378">Hydrolase</keyword>
<keyword evidence="2 4" id="KW-0442">Lipid degradation</keyword>
<evidence type="ECO:0000256" key="2">
    <source>
        <dbReference type="ARBA" id="ARBA00022963"/>
    </source>
</evidence>
<feature type="active site" description="Nucleophile" evidence="4">
    <location>
        <position position="106"/>
    </location>
</feature>
<organism evidence="6 7">
    <name type="scientific">Microvirga tunisiensis</name>
    <dbReference type="NCBI Taxonomy" id="2108360"/>
    <lineage>
        <taxon>Bacteria</taxon>
        <taxon>Pseudomonadati</taxon>
        <taxon>Pseudomonadota</taxon>
        <taxon>Alphaproteobacteria</taxon>
        <taxon>Hyphomicrobiales</taxon>
        <taxon>Methylobacteriaceae</taxon>
        <taxon>Microvirga</taxon>
    </lineage>
</organism>
<dbReference type="Proteomes" id="UP000403266">
    <property type="component" value="Unassembled WGS sequence"/>
</dbReference>
<dbReference type="AlphaFoldDB" id="A0A5N7N423"/>
<dbReference type="SUPFAM" id="SSF52151">
    <property type="entry name" value="FabD/lysophospholipase-like"/>
    <property type="match status" value="1"/>
</dbReference>
<evidence type="ECO:0000313" key="7">
    <source>
        <dbReference type="Proteomes" id="UP000403266"/>
    </source>
</evidence>
<dbReference type="Gene3D" id="3.40.1090.10">
    <property type="entry name" value="Cytosolic phospholipase A2 catalytic domain"/>
    <property type="match status" value="2"/>
</dbReference>
<feature type="domain" description="PNPLA" evidence="5">
    <location>
        <begin position="72"/>
        <end position="252"/>
    </location>
</feature>
<proteinExistence type="predicted"/>
<name>A0A5N7N423_9HYPH</name>
<evidence type="ECO:0000256" key="1">
    <source>
        <dbReference type="ARBA" id="ARBA00022801"/>
    </source>
</evidence>
<evidence type="ECO:0000256" key="4">
    <source>
        <dbReference type="PROSITE-ProRule" id="PRU01161"/>
    </source>
</evidence>
<dbReference type="InterPro" id="IPR016035">
    <property type="entry name" value="Acyl_Trfase/lysoPLipase"/>
</dbReference>
<keyword evidence="7" id="KW-1185">Reference proteome</keyword>
<feature type="short sequence motif" description="GXSXG" evidence="4">
    <location>
        <begin position="104"/>
        <end position="108"/>
    </location>
</feature>
<dbReference type="InterPro" id="IPR002641">
    <property type="entry name" value="PNPLA_dom"/>
</dbReference>
<dbReference type="PANTHER" id="PTHR14226">
    <property type="entry name" value="NEUROPATHY TARGET ESTERASE/SWISS CHEESE D.MELANOGASTER"/>
    <property type="match status" value="1"/>
</dbReference>
<evidence type="ECO:0000256" key="3">
    <source>
        <dbReference type="ARBA" id="ARBA00023098"/>
    </source>
</evidence>